<feature type="transmembrane region" description="Helical" evidence="1">
    <location>
        <begin position="7"/>
        <end position="26"/>
    </location>
</feature>
<gene>
    <name evidence="2" type="ORF">BJX68DRAFT_248756</name>
</gene>
<evidence type="ECO:0000313" key="3">
    <source>
        <dbReference type="Proteomes" id="UP001610444"/>
    </source>
</evidence>
<protein>
    <submittedName>
        <fullName evidence="2">Uncharacterized protein</fullName>
    </submittedName>
</protein>
<accession>A0ABR4JEW9</accession>
<dbReference type="GeneID" id="98157145"/>
<dbReference type="RefSeq" id="XP_070893103.1">
    <property type="nucleotide sequence ID" value="XM_071041981.1"/>
</dbReference>
<sequence length="198" mass="22667">MWLYGIFLTLEFISVLIAVSLSLHAYPDACRTILWQYGGTQGWNSDPHARIYFFANYREPPPIPKVWSDEITESNLAISAISSVAWIVRLILRRCRPSGSTRYNNILLLFDAVLTAFWALSIGNQISGDLSDQDHPSDWPWYLVYRCGGLERPEYGCCVLARALLWFSGNLLMLYSGRFVWGLYELYRSVVGRNARQG</sequence>
<keyword evidence="3" id="KW-1185">Reference proteome</keyword>
<feature type="transmembrane region" description="Helical" evidence="1">
    <location>
        <begin position="104"/>
        <end position="122"/>
    </location>
</feature>
<evidence type="ECO:0000256" key="1">
    <source>
        <dbReference type="SAM" id="Phobius"/>
    </source>
</evidence>
<proteinExistence type="predicted"/>
<dbReference type="EMBL" id="JBFXLR010000083">
    <property type="protein sequence ID" value="KAL2838591.1"/>
    <property type="molecule type" value="Genomic_DNA"/>
</dbReference>
<keyword evidence="1" id="KW-1133">Transmembrane helix</keyword>
<evidence type="ECO:0000313" key="2">
    <source>
        <dbReference type="EMBL" id="KAL2838591.1"/>
    </source>
</evidence>
<name>A0ABR4JEW9_9EURO</name>
<dbReference type="Proteomes" id="UP001610444">
    <property type="component" value="Unassembled WGS sequence"/>
</dbReference>
<organism evidence="2 3">
    <name type="scientific">Aspergillus pseudodeflectus</name>
    <dbReference type="NCBI Taxonomy" id="176178"/>
    <lineage>
        <taxon>Eukaryota</taxon>
        <taxon>Fungi</taxon>
        <taxon>Dikarya</taxon>
        <taxon>Ascomycota</taxon>
        <taxon>Pezizomycotina</taxon>
        <taxon>Eurotiomycetes</taxon>
        <taxon>Eurotiomycetidae</taxon>
        <taxon>Eurotiales</taxon>
        <taxon>Aspergillaceae</taxon>
        <taxon>Aspergillus</taxon>
        <taxon>Aspergillus subgen. Nidulantes</taxon>
    </lineage>
</organism>
<reference evidence="2 3" key="1">
    <citation type="submission" date="2024-07" db="EMBL/GenBank/DDBJ databases">
        <title>Section-level genome sequencing and comparative genomics of Aspergillus sections Usti and Cavernicolus.</title>
        <authorList>
            <consortium name="Lawrence Berkeley National Laboratory"/>
            <person name="Nybo J.L."/>
            <person name="Vesth T.C."/>
            <person name="Theobald S."/>
            <person name="Frisvad J.C."/>
            <person name="Larsen T.O."/>
            <person name="Kjaerboelling I."/>
            <person name="Rothschild-Mancinelli K."/>
            <person name="Lyhne E.K."/>
            <person name="Kogle M.E."/>
            <person name="Barry K."/>
            <person name="Clum A."/>
            <person name="Na H."/>
            <person name="Ledsgaard L."/>
            <person name="Lin J."/>
            <person name="Lipzen A."/>
            <person name="Kuo A."/>
            <person name="Riley R."/>
            <person name="Mondo S."/>
            <person name="LaButti K."/>
            <person name="Haridas S."/>
            <person name="Pangalinan J."/>
            <person name="Salamov A.A."/>
            <person name="Simmons B.A."/>
            <person name="Magnuson J.K."/>
            <person name="Chen J."/>
            <person name="Drula E."/>
            <person name="Henrissat B."/>
            <person name="Wiebenga A."/>
            <person name="Lubbers R.J."/>
            <person name="Gomes A.C."/>
            <person name="Macurrencykelacurrency M.R."/>
            <person name="Stajich J."/>
            <person name="Grigoriev I.V."/>
            <person name="Mortensen U.H."/>
            <person name="De vries R.P."/>
            <person name="Baker S.E."/>
            <person name="Andersen M.R."/>
        </authorList>
    </citation>
    <scope>NUCLEOTIDE SEQUENCE [LARGE SCALE GENOMIC DNA]</scope>
    <source>
        <strain evidence="2 3">CBS 756.74</strain>
    </source>
</reference>
<keyword evidence="1" id="KW-0472">Membrane</keyword>
<feature type="transmembrane region" description="Helical" evidence="1">
    <location>
        <begin position="163"/>
        <end position="184"/>
    </location>
</feature>
<keyword evidence="1" id="KW-0812">Transmembrane</keyword>
<comment type="caution">
    <text evidence="2">The sequence shown here is derived from an EMBL/GenBank/DDBJ whole genome shotgun (WGS) entry which is preliminary data.</text>
</comment>